<organism evidence="6">
    <name type="scientific">Ceratitis capitata</name>
    <name type="common">Mediterranean fruit fly</name>
    <name type="synonym">Tephritis capitata</name>
    <dbReference type="NCBI Taxonomy" id="7213"/>
    <lineage>
        <taxon>Eukaryota</taxon>
        <taxon>Metazoa</taxon>
        <taxon>Ecdysozoa</taxon>
        <taxon>Arthropoda</taxon>
        <taxon>Hexapoda</taxon>
        <taxon>Insecta</taxon>
        <taxon>Pterygota</taxon>
        <taxon>Neoptera</taxon>
        <taxon>Endopterygota</taxon>
        <taxon>Diptera</taxon>
        <taxon>Brachycera</taxon>
        <taxon>Muscomorpha</taxon>
        <taxon>Tephritoidea</taxon>
        <taxon>Tephritidae</taxon>
        <taxon>Ceratitis</taxon>
        <taxon>Ceratitis</taxon>
    </lineage>
</organism>
<dbReference type="InterPro" id="IPR026298">
    <property type="entry name" value="Bcl-2_fam"/>
</dbReference>
<dbReference type="PANTHER" id="PTHR11256">
    <property type="entry name" value="BCL-2 RELATED"/>
    <property type="match status" value="1"/>
</dbReference>
<proteinExistence type="evidence at transcript level"/>
<feature type="region of interest" description="Disordered" evidence="3">
    <location>
        <begin position="1"/>
        <end position="30"/>
    </location>
</feature>
<dbReference type="EMBL" id="GAMC01012344">
    <property type="protein sequence ID" value="JAB94211.1"/>
    <property type="molecule type" value="mRNA"/>
</dbReference>
<evidence type="ECO:0000256" key="4">
    <source>
        <dbReference type="SAM" id="Phobius"/>
    </source>
</evidence>
<keyword evidence="4" id="KW-0472">Membrane</keyword>
<dbReference type="GO" id="GO:0051400">
    <property type="term" value="F:BH domain binding"/>
    <property type="evidence" value="ECO:0007669"/>
    <property type="project" value="TreeGrafter"/>
</dbReference>
<dbReference type="FunFam" id="1.10.437.10:FF:000009">
    <property type="entry name" value="Uncharacterized protein, isoform A"/>
    <property type="match status" value="1"/>
</dbReference>
<dbReference type="PANTHER" id="PTHR11256:SF63">
    <property type="entry name" value="BG1"/>
    <property type="match status" value="1"/>
</dbReference>
<dbReference type="GO" id="GO:0005741">
    <property type="term" value="C:mitochondrial outer membrane"/>
    <property type="evidence" value="ECO:0007669"/>
    <property type="project" value="TreeGrafter"/>
</dbReference>
<dbReference type="CDD" id="cd06845">
    <property type="entry name" value="Bcl-2_like"/>
    <property type="match status" value="1"/>
</dbReference>
<dbReference type="Pfam" id="PF00452">
    <property type="entry name" value="Bcl-2"/>
    <property type="match status" value="1"/>
</dbReference>
<dbReference type="GO" id="GO:0001836">
    <property type="term" value="P:release of cytochrome c from mitochondria"/>
    <property type="evidence" value="ECO:0007669"/>
    <property type="project" value="TreeGrafter"/>
</dbReference>
<dbReference type="SMART" id="SM00337">
    <property type="entry name" value="BCL"/>
    <property type="match status" value="1"/>
</dbReference>
<dbReference type="InterPro" id="IPR046371">
    <property type="entry name" value="Bcl-2_BH1-3"/>
</dbReference>
<dbReference type="InterPro" id="IPR036834">
    <property type="entry name" value="Bcl-2-like_sf"/>
</dbReference>
<gene>
    <name evidence="6" type="primary">BOK</name>
</gene>
<dbReference type="InterPro" id="IPR002475">
    <property type="entry name" value="Bcl2-like"/>
</dbReference>
<evidence type="ECO:0000259" key="5">
    <source>
        <dbReference type="SMART" id="SM00337"/>
    </source>
</evidence>
<keyword evidence="2" id="KW-0053">Apoptosis</keyword>
<reference evidence="6" key="1">
    <citation type="submission" date="2013-07" db="EMBL/GenBank/DDBJ databases">
        <authorList>
            <person name="Geib S."/>
        </authorList>
    </citation>
    <scope>NUCLEOTIDE SEQUENCE</scope>
</reference>
<dbReference type="GO" id="GO:0097192">
    <property type="term" value="P:extrinsic apoptotic signaling pathway in absence of ligand"/>
    <property type="evidence" value="ECO:0007669"/>
    <property type="project" value="TreeGrafter"/>
</dbReference>
<comment type="similarity">
    <text evidence="1">Belongs to the Bcl-2 family.</text>
</comment>
<dbReference type="OrthoDB" id="6021377at2759"/>
<reference evidence="6" key="2">
    <citation type="journal article" date="2014" name="BMC Genomics">
        <title>A genomic perspective to assessing quality of mass-reared SIT flies used in Mediterranean fruit fly (Ceratitis capitata) eradication in California.</title>
        <authorList>
            <person name="Calla B."/>
            <person name="Hall B."/>
            <person name="Hou S."/>
            <person name="Geib S.M."/>
        </authorList>
    </citation>
    <scope>NUCLEOTIDE SEQUENCE</scope>
</reference>
<evidence type="ECO:0000256" key="1">
    <source>
        <dbReference type="ARBA" id="ARBA00009458"/>
    </source>
</evidence>
<sequence>MPSPNLKQQQPPPPPPPPPLPPLLTQQQQQPQITYSNHHQLQLQQQKSYYYTKNKKLTTKLKSSSLDNEIFLSNRKINNQSTTDWLLPPHGSATIPRAASTNSLASSVTANNYQEYKAELINQGKCLCGQYIRARLRRAGVLNRKATQRLRTMLEPSSAVVYEVFPALNSMGEELERMHPRVYTNISRQLSRAPYGELVDGDTAPMLLNLVAKDLFRSNITWGKIISIFAVCGGFAIDCVRQGHYEYLQFLVDGIAEIIEDDLVPWLVDHGGWLGLQQHIRPHVGHFSFLGLLTLFVALSSGVYVVTNVAKHIGCHLYSLLF</sequence>
<evidence type="ECO:0000313" key="6">
    <source>
        <dbReference type="EMBL" id="JAB94211.1"/>
    </source>
</evidence>
<feature type="compositionally biased region" description="Pro residues" evidence="3">
    <location>
        <begin position="10"/>
        <end position="22"/>
    </location>
</feature>
<dbReference type="PRINTS" id="PR01862">
    <property type="entry name" value="BCL2FAMILY"/>
</dbReference>
<keyword evidence="4" id="KW-0812">Transmembrane</keyword>
<dbReference type="GO" id="GO:0008630">
    <property type="term" value="P:intrinsic apoptotic signaling pathway in response to DNA damage"/>
    <property type="evidence" value="ECO:0007669"/>
    <property type="project" value="TreeGrafter"/>
</dbReference>
<dbReference type="SUPFAM" id="SSF56854">
    <property type="entry name" value="Bcl-2 inhibitors of programmed cell death"/>
    <property type="match status" value="1"/>
</dbReference>
<protein>
    <submittedName>
        <fullName evidence="6">Bcl-2-related ovarian killer protein</fullName>
    </submittedName>
</protein>
<dbReference type="GeneID" id="101451296"/>
<feature type="domain" description="Bcl-2 Bcl-2 homology region 1-3" evidence="5">
    <location>
        <begin position="168"/>
        <end position="273"/>
    </location>
</feature>
<dbReference type="CTD" id="53585"/>
<dbReference type="Gene3D" id="1.10.437.10">
    <property type="entry name" value="Blc2-like"/>
    <property type="match status" value="1"/>
</dbReference>
<name>W8BLI1_CERCA</name>
<dbReference type="KEGG" id="ccat:101451296"/>
<feature type="transmembrane region" description="Helical" evidence="4">
    <location>
        <begin position="287"/>
        <end position="306"/>
    </location>
</feature>
<dbReference type="GO" id="GO:0042981">
    <property type="term" value="P:regulation of apoptotic process"/>
    <property type="evidence" value="ECO:0007669"/>
    <property type="project" value="InterPro"/>
</dbReference>
<evidence type="ECO:0000256" key="2">
    <source>
        <dbReference type="ARBA" id="ARBA00022703"/>
    </source>
</evidence>
<dbReference type="AlphaFoldDB" id="W8BLI1"/>
<evidence type="ECO:0000256" key="3">
    <source>
        <dbReference type="SAM" id="MobiDB-lite"/>
    </source>
</evidence>
<keyword evidence="4" id="KW-1133">Transmembrane helix</keyword>
<accession>W8BLI1</accession>
<dbReference type="PROSITE" id="PS50062">
    <property type="entry name" value="BCL2_FAMILY"/>
    <property type="match status" value="1"/>
</dbReference>